<evidence type="ECO:0000313" key="22">
    <source>
        <dbReference type="EMBL" id="MDO6544087.1"/>
    </source>
</evidence>
<dbReference type="Proteomes" id="UP001170624">
    <property type="component" value="Unassembled WGS sequence"/>
</dbReference>
<evidence type="ECO:0000256" key="11">
    <source>
        <dbReference type="ARBA" id="ARBA00022989"/>
    </source>
</evidence>
<accession>A0AAW7Y6S5</accession>
<evidence type="ECO:0000256" key="3">
    <source>
        <dbReference type="ARBA" id="ARBA00022475"/>
    </source>
</evidence>
<evidence type="ECO:0000313" key="25">
    <source>
        <dbReference type="Proteomes" id="UP001170624"/>
    </source>
</evidence>
<feature type="transmembrane region" description="Helical" evidence="19">
    <location>
        <begin position="115"/>
        <end position="134"/>
    </location>
</feature>
<dbReference type="InterPro" id="IPR014032">
    <property type="entry name" value="Peptidase_A24A_bac"/>
</dbReference>
<dbReference type="PANTHER" id="PTHR30487:SF0">
    <property type="entry name" value="PREPILIN LEADER PEPTIDASE_N-METHYLTRANSFERASE-RELATED"/>
    <property type="match status" value="1"/>
</dbReference>
<sequence>MELLTYYPWLYPAFAALFGLLIGSFLNVVIYRLPIMMEREWKRDCIDCFPEFQQGDGTGEEKDKTAEKQPAFNLSVPRSRCPNCSELITAKDNIPIFSWLWLKGRCRHCQHPISARYPLVELLTAALTATVALLLPPSEWSIAVIFFTFTLIALTFIDIDKMLLPDQLTLPLMWAGLMLAVLGISPVSIEDALIGAMFGYLSLWSLYWCFKLLTGKEGMGYGDFKLLAALGAWLGWQSLPFVILLSSLIGAICGIILMKIQKSDTQAPFSFGPYLAMAGWVSMLWGTQIIDWYLTSYLGL</sequence>
<dbReference type="AlphaFoldDB" id="A0AAW7Y6S5"/>
<feature type="transmembrane region" description="Helical" evidence="19">
    <location>
        <begin position="169"/>
        <end position="187"/>
    </location>
</feature>
<keyword evidence="9 18" id="KW-0812">Transmembrane</keyword>
<evidence type="ECO:0000256" key="1">
    <source>
        <dbReference type="ARBA" id="ARBA00004429"/>
    </source>
</evidence>
<reference evidence="22" key="3">
    <citation type="submission" date="2023-07" db="EMBL/GenBank/DDBJ databases">
        <title>Genome content predicts the carbon catabolic preferences of heterotrophic bacteria.</title>
        <authorList>
            <person name="Gralka M."/>
        </authorList>
    </citation>
    <scope>NUCLEOTIDE SEQUENCE</scope>
    <source>
        <strain evidence="22">G2M05</strain>
    </source>
</reference>
<dbReference type="GO" id="GO:0005886">
    <property type="term" value="C:plasma membrane"/>
    <property type="evidence" value="ECO:0007669"/>
    <property type="project" value="UniProtKB-SubCell"/>
</dbReference>
<dbReference type="PANTHER" id="PTHR30487">
    <property type="entry name" value="TYPE 4 PREPILIN-LIKE PROTEINS LEADER PEPTIDE-PROCESSING ENZYME"/>
    <property type="match status" value="1"/>
</dbReference>
<evidence type="ECO:0000256" key="17">
    <source>
        <dbReference type="RuleBase" id="RU003793"/>
    </source>
</evidence>
<keyword evidence="11 19" id="KW-1133">Transmembrane helix</keyword>
<evidence type="ECO:0000256" key="18">
    <source>
        <dbReference type="RuleBase" id="RU003794"/>
    </source>
</evidence>
<dbReference type="PRINTS" id="PR00864">
    <property type="entry name" value="PREPILNPTASE"/>
</dbReference>
<dbReference type="RefSeq" id="WP_094958507.1">
    <property type="nucleotide sequence ID" value="NZ_AP024850.1"/>
</dbReference>
<feature type="transmembrane region" description="Helical" evidence="19">
    <location>
        <begin position="6"/>
        <end position="33"/>
    </location>
</feature>
<reference evidence="23" key="2">
    <citation type="submission" date="2017-07" db="EMBL/GenBank/DDBJ databases">
        <authorList>
            <person name="Gomez-Gil B."/>
            <person name="Enciso-Ibarra K."/>
        </authorList>
    </citation>
    <scope>NUCLEOTIDE SEQUENCE</scope>
    <source>
        <strain evidence="23">CAIM 1827</strain>
    </source>
</reference>
<dbReference type="Pfam" id="PF06750">
    <property type="entry name" value="A24_N_bact"/>
    <property type="match status" value="1"/>
</dbReference>
<comment type="similarity">
    <text evidence="2 17">Belongs to the peptidase A24 family.</text>
</comment>
<keyword evidence="10 18" id="KW-0378">Hydrolase</keyword>
<feature type="transmembrane region" description="Helical" evidence="19">
    <location>
        <begin position="272"/>
        <end position="294"/>
    </location>
</feature>
<evidence type="ECO:0000256" key="4">
    <source>
        <dbReference type="ARBA" id="ARBA00022519"/>
    </source>
</evidence>
<dbReference type="EMBL" id="JAUOPU010000019">
    <property type="protein sequence ID" value="MDO6544087.1"/>
    <property type="molecule type" value="Genomic_DNA"/>
</dbReference>
<keyword evidence="8" id="KW-0949">S-adenosyl-L-methionine</keyword>
<dbReference type="EC" id="3.4.23.43" evidence="15 18"/>
<dbReference type="Pfam" id="PF01478">
    <property type="entry name" value="Peptidase_A24"/>
    <property type="match status" value="1"/>
</dbReference>
<dbReference type="GO" id="GO:0032259">
    <property type="term" value="P:methylation"/>
    <property type="evidence" value="ECO:0007669"/>
    <property type="project" value="UniProtKB-KW"/>
</dbReference>
<evidence type="ECO:0000256" key="10">
    <source>
        <dbReference type="ARBA" id="ARBA00022801"/>
    </source>
</evidence>
<dbReference type="InterPro" id="IPR010627">
    <property type="entry name" value="Prepilin_pept_A24_N"/>
</dbReference>
<gene>
    <name evidence="23" type="ORF">ASV53_20800</name>
    <name evidence="22" type="ORF">Q4568_16200</name>
</gene>
<organism evidence="22 25">
    <name type="scientific">Photobacterium sanguinicancri</name>
    <dbReference type="NCBI Taxonomy" id="875932"/>
    <lineage>
        <taxon>Bacteria</taxon>
        <taxon>Pseudomonadati</taxon>
        <taxon>Pseudomonadota</taxon>
        <taxon>Gammaproteobacteria</taxon>
        <taxon>Vibrionales</taxon>
        <taxon>Vibrionaceae</taxon>
        <taxon>Photobacterium</taxon>
    </lineage>
</organism>
<keyword evidence="13 18" id="KW-0511">Multifunctional enzyme</keyword>
<dbReference type="InterPro" id="IPR000045">
    <property type="entry name" value="Prepilin_IV_endopep_pep"/>
</dbReference>
<proteinExistence type="inferred from homology"/>
<dbReference type="FunFam" id="1.20.120.1220:FF:000001">
    <property type="entry name" value="Type 4 prepilin-like proteins leader peptide-processing enzyme"/>
    <property type="match status" value="1"/>
</dbReference>
<keyword evidence="3" id="KW-1003">Cell membrane</keyword>
<feature type="transmembrane region" description="Helical" evidence="19">
    <location>
        <begin position="140"/>
        <end position="157"/>
    </location>
</feature>
<reference evidence="23 24" key="1">
    <citation type="journal article" date="2016" name="Antonie Van Leeuwenhoek">
        <title>Photobacterium sanguinicancri sp. nov. isolated from marine animals.</title>
        <authorList>
            <person name="Gomez-Gil B."/>
            <person name="Roque A."/>
            <person name="Rotllant G."/>
            <person name="Romalde J.L."/>
            <person name="Doce A."/>
            <person name="Eggermont M."/>
            <person name="Defoirdt T."/>
        </authorList>
    </citation>
    <scope>NUCLEOTIDE SEQUENCE [LARGE SCALE GENOMIC DNA]</scope>
    <source>
        <strain evidence="23 24">CAIM 1827</strain>
    </source>
</reference>
<keyword evidence="6 18" id="KW-0645">Protease</keyword>
<evidence type="ECO:0000256" key="16">
    <source>
        <dbReference type="ARBA" id="ARBA00071870"/>
    </source>
</evidence>
<evidence type="ECO:0000256" key="15">
    <source>
        <dbReference type="ARBA" id="ARBA00067082"/>
    </source>
</evidence>
<dbReference type="GO" id="GO:0006465">
    <property type="term" value="P:signal peptide processing"/>
    <property type="evidence" value="ECO:0007669"/>
    <property type="project" value="TreeGrafter"/>
</dbReference>
<name>A0AAW7Y6S5_9GAMM</name>
<protein>
    <recommendedName>
        <fullName evidence="16 18">Prepilin leader peptidase/N-methyltransferase</fullName>
        <ecNumber evidence="18">2.1.1.-</ecNumber>
        <ecNumber evidence="15 18">3.4.23.43</ecNumber>
    </recommendedName>
</protein>
<evidence type="ECO:0000256" key="5">
    <source>
        <dbReference type="ARBA" id="ARBA00022603"/>
    </source>
</evidence>
<comment type="catalytic activity">
    <reaction evidence="14 18">
        <text>Typically cleaves a -Gly-|-Phe- bond to release an N-terminal, basic peptide of 5-8 residues from type IV prepilin, and then N-methylates the new N-terminal amino group, the methyl donor being S-adenosyl-L-methionine.</text>
        <dbReference type="EC" id="3.4.23.43"/>
    </reaction>
</comment>
<evidence type="ECO:0000313" key="24">
    <source>
        <dbReference type="Proteomes" id="UP000215999"/>
    </source>
</evidence>
<comment type="subcellular location">
    <subcellularLocation>
        <location evidence="1">Cell inner membrane</location>
        <topology evidence="1">Multi-pass membrane protein</topology>
    </subcellularLocation>
    <subcellularLocation>
        <location evidence="18">Cell membrane</location>
        <topology evidence="18">Multi-pass membrane protein</topology>
    </subcellularLocation>
</comment>
<dbReference type="Proteomes" id="UP000215999">
    <property type="component" value="Unassembled WGS sequence"/>
</dbReference>
<comment type="caution">
    <text evidence="22">The sequence shown here is derived from an EMBL/GenBank/DDBJ whole genome shotgun (WGS) entry which is preliminary data.</text>
</comment>
<feature type="transmembrane region" description="Helical" evidence="19">
    <location>
        <begin position="242"/>
        <end position="260"/>
    </location>
</feature>
<evidence type="ECO:0000256" key="6">
    <source>
        <dbReference type="ARBA" id="ARBA00022670"/>
    </source>
</evidence>
<evidence type="ECO:0000256" key="13">
    <source>
        <dbReference type="ARBA" id="ARBA00023268"/>
    </source>
</evidence>
<keyword evidence="4" id="KW-0997">Cell inner membrane</keyword>
<dbReference type="EC" id="2.1.1.-" evidence="18"/>
<evidence type="ECO:0000256" key="2">
    <source>
        <dbReference type="ARBA" id="ARBA00005801"/>
    </source>
</evidence>
<evidence type="ECO:0000259" key="20">
    <source>
        <dbReference type="Pfam" id="PF01478"/>
    </source>
</evidence>
<feature type="domain" description="Prepilin peptidase A24 N-terminal" evidence="21">
    <location>
        <begin position="17"/>
        <end position="133"/>
    </location>
</feature>
<dbReference type="GO" id="GO:0004190">
    <property type="term" value="F:aspartic-type endopeptidase activity"/>
    <property type="evidence" value="ECO:0007669"/>
    <property type="project" value="UniProtKB-EC"/>
</dbReference>
<keyword evidence="12 19" id="KW-0472">Membrane</keyword>
<dbReference type="GO" id="GO:0008168">
    <property type="term" value="F:methyltransferase activity"/>
    <property type="evidence" value="ECO:0007669"/>
    <property type="project" value="UniProtKB-KW"/>
</dbReference>
<evidence type="ECO:0000256" key="14">
    <source>
        <dbReference type="ARBA" id="ARBA00050401"/>
    </source>
</evidence>
<evidence type="ECO:0000256" key="8">
    <source>
        <dbReference type="ARBA" id="ARBA00022691"/>
    </source>
</evidence>
<evidence type="ECO:0000256" key="7">
    <source>
        <dbReference type="ARBA" id="ARBA00022679"/>
    </source>
</evidence>
<keyword evidence="24" id="KW-1185">Reference proteome</keyword>
<evidence type="ECO:0000259" key="21">
    <source>
        <dbReference type="Pfam" id="PF06750"/>
    </source>
</evidence>
<evidence type="ECO:0000256" key="9">
    <source>
        <dbReference type="ARBA" id="ARBA00022692"/>
    </source>
</evidence>
<dbReference type="Gene3D" id="1.20.120.1220">
    <property type="match status" value="1"/>
</dbReference>
<keyword evidence="5 18" id="KW-0489">Methyltransferase</keyword>
<evidence type="ECO:0000256" key="19">
    <source>
        <dbReference type="SAM" id="Phobius"/>
    </source>
</evidence>
<dbReference type="InterPro" id="IPR050882">
    <property type="entry name" value="Prepilin_peptidase/N-MTase"/>
</dbReference>
<evidence type="ECO:0000256" key="12">
    <source>
        <dbReference type="ARBA" id="ARBA00023136"/>
    </source>
</evidence>
<dbReference type="EMBL" id="NOIF01000200">
    <property type="protein sequence ID" value="OZS41990.1"/>
    <property type="molecule type" value="Genomic_DNA"/>
</dbReference>
<feature type="domain" description="Prepilin type IV endopeptidase peptidase" evidence="20">
    <location>
        <begin position="145"/>
        <end position="255"/>
    </location>
</feature>
<comment type="function">
    <text evidence="18">Plays an essential role in type IV pili and type II pseudopili formation by proteolytically removing the leader sequence from substrate proteins and subsequently monomethylating the alpha-amino group of the newly exposed N-terminal phenylalanine.</text>
</comment>
<evidence type="ECO:0000313" key="23">
    <source>
        <dbReference type="EMBL" id="OZS41990.1"/>
    </source>
</evidence>
<keyword evidence="7 18" id="KW-0808">Transferase</keyword>